<evidence type="ECO:0000256" key="3">
    <source>
        <dbReference type="ARBA" id="ARBA00022475"/>
    </source>
</evidence>
<keyword evidence="3" id="KW-1003">Cell membrane</keyword>
<feature type="transmembrane region" description="Helical" evidence="7">
    <location>
        <begin position="15"/>
        <end position="36"/>
    </location>
</feature>
<dbReference type="PROSITE" id="PS50928">
    <property type="entry name" value="ABC_TM1"/>
    <property type="match status" value="1"/>
</dbReference>
<evidence type="ECO:0000313" key="10">
    <source>
        <dbReference type="Proteomes" id="UP000711047"/>
    </source>
</evidence>
<sequence>MGQTKFSTHPTSDKMYYIISGFILTFILIAVSYPLIYVLSASFSSGNAVSSGQVLLWPVDFSLEGYEAVFKNKDIVRAYGNTFLYTILGTLVNVTVVMTCAYALSRPGLKGRGGFMFLFTFTMFFSGGLIPFYILMKDLHLINTMWAMVLPGALSVYNMIIARTFIQSSIPGELIEATSIDGCSDARFFFSFVLPLSKAVIAVITLFSAVGHWNAYFNALMYLNDRSLYPLQIILREILIMNQVDVSMIMDPELQVAKAQAAAVLKYSLIVVATVPILCVYPFIQKYFVKGVMIGSLKG</sequence>
<evidence type="ECO:0000256" key="7">
    <source>
        <dbReference type="RuleBase" id="RU363032"/>
    </source>
</evidence>
<dbReference type="SUPFAM" id="SSF161098">
    <property type="entry name" value="MetI-like"/>
    <property type="match status" value="1"/>
</dbReference>
<dbReference type="CDD" id="cd06261">
    <property type="entry name" value="TM_PBP2"/>
    <property type="match status" value="1"/>
</dbReference>
<dbReference type="Proteomes" id="UP000711047">
    <property type="component" value="Unassembled WGS sequence"/>
</dbReference>
<keyword evidence="5 7" id="KW-1133">Transmembrane helix</keyword>
<accession>A0ABX2DSP3</accession>
<dbReference type="InterPro" id="IPR000515">
    <property type="entry name" value="MetI-like"/>
</dbReference>
<organism evidence="9 10">
    <name type="scientific">Paenibacillus tritici</name>
    <dbReference type="NCBI Taxonomy" id="1873425"/>
    <lineage>
        <taxon>Bacteria</taxon>
        <taxon>Bacillati</taxon>
        <taxon>Bacillota</taxon>
        <taxon>Bacilli</taxon>
        <taxon>Bacillales</taxon>
        <taxon>Paenibacillaceae</taxon>
        <taxon>Paenibacillus</taxon>
    </lineage>
</organism>
<keyword evidence="6 7" id="KW-0472">Membrane</keyword>
<feature type="transmembrane region" description="Helical" evidence="7">
    <location>
        <begin position="146"/>
        <end position="166"/>
    </location>
</feature>
<protein>
    <submittedName>
        <fullName evidence="9">Carbohydrate ABC transporter permease</fullName>
    </submittedName>
</protein>
<feature type="transmembrane region" description="Helical" evidence="7">
    <location>
        <begin position="116"/>
        <end position="134"/>
    </location>
</feature>
<reference evidence="9 10" key="1">
    <citation type="submission" date="2020-05" db="EMBL/GenBank/DDBJ databases">
        <title>Paenibacillus glebae, sp. nov., Paenibacillus humi sp. nov., Paenibacillus pedi sp. nov., Paenibacillus terrestris sp. nov. and Paenibacillus terricola sp. nov., isolated from a forest top soil sample.</title>
        <authorList>
            <person name="Qi S."/>
            <person name="Carlier A."/>
            <person name="Cnockaert M."/>
            <person name="Vandamme P."/>
        </authorList>
    </citation>
    <scope>NUCLEOTIDE SEQUENCE [LARGE SCALE GENOMIC DNA]</scope>
    <source>
        <strain evidence="9 10">LMG 29502</strain>
    </source>
</reference>
<dbReference type="InterPro" id="IPR035906">
    <property type="entry name" value="MetI-like_sf"/>
</dbReference>
<name>A0ABX2DSP3_9BACL</name>
<feature type="transmembrane region" description="Helical" evidence="7">
    <location>
        <begin position="264"/>
        <end position="284"/>
    </location>
</feature>
<feature type="transmembrane region" description="Helical" evidence="7">
    <location>
        <begin position="83"/>
        <end position="104"/>
    </location>
</feature>
<comment type="caution">
    <text evidence="9">The sequence shown here is derived from an EMBL/GenBank/DDBJ whole genome shotgun (WGS) entry which is preliminary data.</text>
</comment>
<dbReference type="PANTHER" id="PTHR43744:SF9">
    <property type="entry name" value="POLYGALACTURONAN_RHAMNOGALACTURONAN TRANSPORT SYSTEM PERMEASE PROTEIN YTCP"/>
    <property type="match status" value="1"/>
</dbReference>
<dbReference type="Gene3D" id="1.10.3720.10">
    <property type="entry name" value="MetI-like"/>
    <property type="match status" value="1"/>
</dbReference>
<keyword evidence="10" id="KW-1185">Reference proteome</keyword>
<keyword evidence="2 7" id="KW-0813">Transport</keyword>
<dbReference type="EMBL" id="JABMKX010000011">
    <property type="protein sequence ID" value="NQX47708.1"/>
    <property type="molecule type" value="Genomic_DNA"/>
</dbReference>
<proteinExistence type="inferred from homology"/>
<evidence type="ECO:0000256" key="4">
    <source>
        <dbReference type="ARBA" id="ARBA00022692"/>
    </source>
</evidence>
<evidence type="ECO:0000256" key="6">
    <source>
        <dbReference type="ARBA" id="ARBA00023136"/>
    </source>
</evidence>
<evidence type="ECO:0000256" key="1">
    <source>
        <dbReference type="ARBA" id="ARBA00004651"/>
    </source>
</evidence>
<comment type="similarity">
    <text evidence="7">Belongs to the binding-protein-dependent transport system permease family.</text>
</comment>
<evidence type="ECO:0000313" key="9">
    <source>
        <dbReference type="EMBL" id="NQX47708.1"/>
    </source>
</evidence>
<dbReference type="Pfam" id="PF00528">
    <property type="entry name" value="BPD_transp_1"/>
    <property type="match status" value="1"/>
</dbReference>
<dbReference type="RefSeq" id="WP_173137131.1">
    <property type="nucleotide sequence ID" value="NZ_CP073365.1"/>
</dbReference>
<dbReference type="PANTHER" id="PTHR43744">
    <property type="entry name" value="ABC TRANSPORTER PERMEASE PROTEIN MG189-RELATED-RELATED"/>
    <property type="match status" value="1"/>
</dbReference>
<evidence type="ECO:0000256" key="5">
    <source>
        <dbReference type="ARBA" id="ARBA00022989"/>
    </source>
</evidence>
<feature type="transmembrane region" description="Helical" evidence="7">
    <location>
        <begin position="187"/>
        <end position="213"/>
    </location>
</feature>
<evidence type="ECO:0000259" key="8">
    <source>
        <dbReference type="PROSITE" id="PS50928"/>
    </source>
</evidence>
<comment type="subcellular location">
    <subcellularLocation>
        <location evidence="1 7">Cell membrane</location>
        <topology evidence="1 7">Multi-pass membrane protein</topology>
    </subcellularLocation>
</comment>
<keyword evidence="4 7" id="KW-0812">Transmembrane</keyword>
<evidence type="ECO:0000256" key="2">
    <source>
        <dbReference type="ARBA" id="ARBA00022448"/>
    </source>
</evidence>
<feature type="domain" description="ABC transmembrane type-1" evidence="8">
    <location>
        <begin position="79"/>
        <end position="275"/>
    </location>
</feature>
<gene>
    <name evidence="9" type="ORF">HQN87_20495</name>
</gene>